<dbReference type="InParanoid" id="A0A2K1QV52"/>
<evidence type="ECO:0000256" key="5">
    <source>
        <dbReference type="SAM" id="MobiDB-lite"/>
    </source>
</evidence>
<keyword evidence="4" id="KW-0496">Mitochondrion</keyword>
<accession>A0A2K1QV52</accession>
<sequence length="675" mass="77245">MSAEGAKENVGMRGSESEIWIARDEQNQGKFERGVQDESELSDNYATGNGADLGQSSPWGTNWSGTREQDDQDLDTTRKHSPDAGMDVDWSPSTRSLTGPFTPNRTFSADEPSMPNDIAFDDEEIFAEVKRAIELSSPDTLMKSLLDKNGASVLPDALFTAAMRVICSGEMLEDLMRQHAHINDLQAHIMRFKPLKSVIADYINALDQLVSQRRAAGKKLSTETYAYVLHASHTVGSDSNARRYWSAMIEDGVVPDVACYNGFLGAHVWNDTLPEYRKRSRTTSFNMLARDNFYAGTPYNNYKIRESGIKELTTTIFSEMLKHKHQANEETICHVMVGLAREGDLKALQKMLSRVWDIDVDRLMRDDDRPPKPMDPTLPLYPTERLLHVMSFCYGINGSIPTALRVVDYISRNFGMTISENVWESLLQWAFVHSRPKPSKHLDPPNLDMIAVHRVWETMQMEPYKIKPTLAMFDLMVKTCWKAQRLDDMIDVMELAMQLYRNDAASYRRLWWKLDRLADDGQDGPVIEKVQRDLDHLGFKVERNSLAIKSWAKLLLGLTRSKNRNVGDPVGEHLCYVKIPALLASKFGHFFPRVIEYYIPTGHVVIEKKTQNEATLEHQGKRWVRTLRNQTMDRVRRRLGHEWVQPHYTNRRLEQADWAPQMEESPLGPADPELL</sequence>
<dbReference type="AlphaFoldDB" id="A0A2K1QV52"/>
<evidence type="ECO:0000313" key="6">
    <source>
        <dbReference type="EMBL" id="PNS18946.1"/>
    </source>
</evidence>
<feature type="region of interest" description="Disordered" evidence="5">
    <location>
        <begin position="654"/>
        <end position="675"/>
    </location>
</feature>
<organism evidence="6 7">
    <name type="scientific">Sphaceloma murrayae</name>
    <dbReference type="NCBI Taxonomy" id="2082308"/>
    <lineage>
        <taxon>Eukaryota</taxon>
        <taxon>Fungi</taxon>
        <taxon>Dikarya</taxon>
        <taxon>Ascomycota</taxon>
        <taxon>Pezizomycotina</taxon>
        <taxon>Dothideomycetes</taxon>
        <taxon>Dothideomycetidae</taxon>
        <taxon>Myriangiales</taxon>
        <taxon>Elsinoaceae</taxon>
        <taxon>Sphaceloma</taxon>
    </lineage>
</organism>
<dbReference type="STRING" id="2082308.A0A2K1QV52"/>
<evidence type="ECO:0000256" key="2">
    <source>
        <dbReference type="ARBA" id="ARBA00022737"/>
    </source>
</evidence>
<dbReference type="GO" id="GO:0005739">
    <property type="term" value="C:mitochondrion"/>
    <property type="evidence" value="ECO:0007669"/>
    <property type="project" value="UniProtKB-SubCell"/>
</dbReference>
<evidence type="ECO:0000313" key="7">
    <source>
        <dbReference type="Proteomes" id="UP000243797"/>
    </source>
</evidence>
<dbReference type="PANTHER" id="PTHR47447:SF23">
    <property type="entry name" value="PENTACOTRIPEPTIDE-REPEAT REGION OF PRORP DOMAIN-CONTAINING PROTEIN"/>
    <property type="match status" value="1"/>
</dbReference>
<dbReference type="Gene3D" id="1.25.40.10">
    <property type="entry name" value="Tetratricopeptide repeat domain"/>
    <property type="match status" value="1"/>
</dbReference>
<keyword evidence="3" id="KW-0809">Transit peptide</keyword>
<evidence type="ECO:0000256" key="1">
    <source>
        <dbReference type="ARBA" id="ARBA00004173"/>
    </source>
</evidence>
<evidence type="ECO:0000256" key="4">
    <source>
        <dbReference type="ARBA" id="ARBA00023128"/>
    </source>
</evidence>
<evidence type="ECO:0000256" key="3">
    <source>
        <dbReference type="ARBA" id="ARBA00022946"/>
    </source>
</evidence>
<name>A0A2K1QV52_9PEZI</name>
<comment type="caution">
    <text evidence="6">The sequence shown here is derived from an EMBL/GenBank/DDBJ whole genome shotgun (WGS) entry which is preliminary data.</text>
</comment>
<feature type="compositionally biased region" description="Polar residues" evidence="5">
    <location>
        <begin position="54"/>
        <end position="66"/>
    </location>
</feature>
<keyword evidence="7" id="KW-1185">Reference proteome</keyword>
<feature type="compositionally biased region" description="Basic and acidic residues" evidence="5">
    <location>
        <begin position="21"/>
        <end position="36"/>
    </location>
</feature>
<dbReference type="Proteomes" id="UP000243797">
    <property type="component" value="Unassembled WGS sequence"/>
</dbReference>
<dbReference type="OrthoDB" id="185373at2759"/>
<protein>
    <submittedName>
        <fullName evidence="6">Pentatricopeptide repeat-containing protein 6, mitochondrial</fullName>
    </submittedName>
</protein>
<comment type="subcellular location">
    <subcellularLocation>
        <location evidence="1">Mitochondrion</location>
    </subcellularLocation>
</comment>
<feature type="compositionally biased region" description="Polar residues" evidence="5">
    <location>
        <begin position="91"/>
        <end position="107"/>
    </location>
</feature>
<dbReference type="PANTHER" id="PTHR47447">
    <property type="entry name" value="OS03G0856100 PROTEIN"/>
    <property type="match status" value="1"/>
</dbReference>
<proteinExistence type="predicted"/>
<dbReference type="EMBL" id="NKHZ01000036">
    <property type="protein sequence ID" value="PNS18946.1"/>
    <property type="molecule type" value="Genomic_DNA"/>
</dbReference>
<dbReference type="Pfam" id="PF12921">
    <property type="entry name" value="ATP13"/>
    <property type="match status" value="1"/>
</dbReference>
<dbReference type="InterPro" id="IPR011990">
    <property type="entry name" value="TPR-like_helical_dom_sf"/>
</dbReference>
<dbReference type="InterPro" id="IPR024319">
    <property type="entry name" value="ATPase_expression_mit"/>
</dbReference>
<gene>
    <name evidence="6" type="ORF">CAC42_6041</name>
</gene>
<keyword evidence="2" id="KW-0677">Repeat</keyword>
<feature type="region of interest" description="Disordered" evidence="5">
    <location>
        <begin position="1"/>
        <end position="113"/>
    </location>
</feature>
<reference evidence="6 7" key="1">
    <citation type="submission" date="2017-06" db="EMBL/GenBank/DDBJ databases">
        <title>Draft genome sequence of a variant of Elsinoe murrayae.</title>
        <authorList>
            <person name="Cheng Q."/>
        </authorList>
    </citation>
    <scope>NUCLEOTIDE SEQUENCE [LARGE SCALE GENOMIC DNA]</scope>
    <source>
        <strain evidence="6 7">CQ-2017a</strain>
    </source>
</reference>